<proteinExistence type="predicted"/>
<dbReference type="AlphaFoldDB" id="A0A9N8WIP2"/>
<evidence type="ECO:0000313" key="3">
    <source>
        <dbReference type="Proteomes" id="UP000789572"/>
    </source>
</evidence>
<evidence type="ECO:0000313" key="2">
    <source>
        <dbReference type="EMBL" id="CAG8486048.1"/>
    </source>
</evidence>
<gene>
    <name evidence="2" type="ORF">POCULU_LOCUS1807</name>
</gene>
<dbReference type="Proteomes" id="UP000789572">
    <property type="component" value="Unassembled WGS sequence"/>
</dbReference>
<comment type="caution">
    <text evidence="2">The sequence shown here is derived from an EMBL/GenBank/DDBJ whole genome shotgun (WGS) entry which is preliminary data.</text>
</comment>
<feature type="region of interest" description="Disordered" evidence="1">
    <location>
        <begin position="1"/>
        <end position="29"/>
    </location>
</feature>
<dbReference type="EMBL" id="CAJVPJ010000148">
    <property type="protein sequence ID" value="CAG8486048.1"/>
    <property type="molecule type" value="Genomic_DNA"/>
</dbReference>
<keyword evidence="3" id="KW-1185">Reference proteome</keyword>
<organism evidence="2 3">
    <name type="scientific">Paraglomus occultum</name>
    <dbReference type="NCBI Taxonomy" id="144539"/>
    <lineage>
        <taxon>Eukaryota</taxon>
        <taxon>Fungi</taxon>
        <taxon>Fungi incertae sedis</taxon>
        <taxon>Mucoromycota</taxon>
        <taxon>Glomeromycotina</taxon>
        <taxon>Glomeromycetes</taxon>
        <taxon>Paraglomerales</taxon>
        <taxon>Paraglomeraceae</taxon>
        <taxon>Paraglomus</taxon>
    </lineage>
</organism>
<protein>
    <submittedName>
        <fullName evidence="2">10460_t:CDS:1</fullName>
    </submittedName>
</protein>
<dbReference type="OrthoDB" id="10431480at2759"/>
<reference evidence="2" key="1">
    <citation type="submission" date="2021-06" db="EMBL/GenBank/DDBJ databases">
        <authorList>
            <person name="Kallberg Y."/>
            <person name="Tangrot J."/>
            <person name="Rosling A."/>
        </authorList>
    </citation>
    <scope>NUCLEOTIDE SEQUENCE</scope>
    <source>
        <strain evidence="2">IA702</strain>
    </source>
</reference>
<sequence length="231" mass="25834">MSTNKNKQKALASSSQNPNKGPTTKKPSPFAFANTECKLNLPVTEEQLFETLKGYINGIAFRQETNFLEVTLKEPTRTKTLLTEGITIEDKLIIPLPPKEVAPRTLRIKLANVPLHVPRKKLEADITNHWAQFTSVKTLAPYTYKGTEILTRRWDLIVQIPPEDNALKAPVTWEYEGTTVLANWRGAPPSCLSCKSAGHFSNICPTFPPKKTMAETLKKSIDSSTNKTPKF</sequence>
<name>A0A9N8WIP2_9GLOM</name>
<evidence type="ECO:0000256" key="1">
    <source>
        <dbReference type="SAM" id="MobiDB-lite"/>
    </source>
</evidence>
<accession>A0A9N8WIP2</accession>
<feature type="non-terminal residue" evidence="2">
    <location>
        <position position="1"/>
    </location>
</feature>
<feature type="compositionally biased region" description="Polar residues" evidence="1">
    <location>
        <begin position="1"/>
        <end position="26"/>
    </location>
</feature>